<reference evidence="2" key="2">
    <citation type="submission" date="2023-02" db="EMBL/GenBank/DDBJ databases">
        <authorList>
            <consortium name="DOE Joint Genome Institute"/>
            <person name="Mondo S.J."/>
            <person name="Chang Y."/>
            <person name="Wang Y."/>
            <person name="Ahrendt S."/>
            <person name="Andreopoulos W."/>
            <person name="Barry K."/>
            <person name="Beard J."/>
            <person name="Benny G.L."/>
            <person name="Blankenship S."/>
            <person name="Bonito G."/>
            <person name="Cuomo C."/>
            <person name="Desiro A."/>
            <person name="Gervers K.A."/>
            <person name="Hundley H."/>
            <person name="Kuo A."/>
            <person name="LaButti K."/>
            <person name="Lang B.F."/>
            <person name="Lipzen A."/>
            <person name="O'Donnell K."/>
            <person name="Pangilinan J."/>
            <person name="Reynolds N."/>
            <person name="Sandor L."/>
            <person name="Smith M.W."/>
            <person name="Tsang A."/>
            <person name="Grigoriev I.V."/>
            <person name="Stajich J.E."/>
            <person name="Spatafora J.W."/>
        </authorList>
    </citation>
    <scope>NUCLEOTIDE SEQUENCE</scope>
    <source>
        <strain evidence="2">RSA 2281</strain>
    </source>
</reference>
<feature type="region of interest" description="Disordered" evidence="1">
    <location>
        <begin position="1"/>
        <end position="48"/>
    </location>
</feature>
<protein>
    <submittedName>
        <fullName evidence="2">Uncharacterized protein</fullName>
    </submittedName>
</protein>
<proteinExistence type="predicted"/>
<organism evidence="2 3">
    <name type="scientific">Phascolomyces articulosus</name>
    <dbReference type="NCBI Taxonomy" id="60185"/>
    <lineage>
        <taxon>Eukaryota</taxon>
        <taxon>Fungi</taxon>
        <taxon>Fungi incertae sedis</taxon>
        <taxon>Mucoromycota</taxon>
        <taxon>Mucoromycotina</taxon>
        <taxon>Mucoromycetes</taxon>
        <taxon>Mucorales</taxon>
        <taxon>Lichtheimiaceae</taxon>
        <taxon>Phascolomyces</taxon>
    </lineage>
</organism>
<feature type="compositionally biased region" description="Basic and acidic residues" evidence="1">
    <location>
        <begin position="21"/>
        <end position="33"/>
    </location>
</feature>
<feature type="compositionally biased region" description="Basic residues" evidence="1">
    <location>
        <begin position="108"/>
        <end position="117"/>
    </location>
</feature>
<dbReference type="PROSITE" id="PS50330">
    <property type="entry name" value="UIM"/>
    <property type="match status" value="1"/>
</dbReference>
<dbReference type="EMBL" id="JAIXMP010000016">
    <property type="protein sequence ID" value="KAI9260657.1"/>
    <property type="molecule type" value="Genomic_DNA"/>
</dbReference>
<accession>A0AAD5K8K7</accession>
<dbReference type="AlphaFoldDB" id="A0AAD5K8K7"/>
<comment type="caution">
    <text evidence="2">The sequence shown here is derived from an EMBL/GenBank/DDBJ whole genome shotgun (WGS) entry which is preliminary data.</text>
</comment>
<feature type="compositionally biased region" description="Acidic residues" evidence="1">
    <location>
        <begin position="284"/>
        <end position="297"/>
    </location>
</feature>
<evidence type="ECO:0000256" key="1">
    <source>
        <dbReference type="SAM" id="MobiDB-lite"/>
    </source>
</evidence>
<feature type="region of interest" description="Disordered" evidence="1">
    <location>
        <begin position="94"/>
        <end position="118"/>
    </location>
</feature>
<sequence length="390" mass="46021">MSSSKGIRSWLNSRSVKKKSLTREEQEERDLQRAIELSQRTQKEENEQRARLELLAERTLDMSRLALHRHNESMPFVNGEEDNSFQTVTNRVVVKKEKGMTSPPRQPQPKKRRRQQQKHYVEQVQLVLEKEQPLDHHVSFGNHDIKKVKEEKEEENDDIVFEMEDIDRWLAEEEENVYDKDGYHSHTEDLLASSPPSPFLHQFNDHNNEKNRLPQRNSVQYEREEQYQEEPVIEIENNDQDDVNFALCPLCRKQVPRSILYPHTLGCHGDPIPEQQNNHNINYDDNEDFHDNDDYNSLDESHSTMESSSQRQRIDTNFHESIKRKSAKSMAAGVLQQQKRQKSLNMSPSRRIYNHYSLHDAELEEQFDSVGFGDNVSGLSWEARGQSRYR</sequence>
<evidence type="ECO:0000313" key="2">
    <source>
        <dbReference type="EMBL" id="KAI9260657.1"/>
    </source>
</evidence>
<gene>
    <name evidence="2" type="ORF">BDA99DRAFT_512784</name>
</gene>
<feature type="compositionally biased region" description="Polar residues" evidence="1">
    <location>
        <begin position="1"/>
        <end position="14"/>
    </location>
</feature>
<name>A0AAD5K8K7_9FUNG</name>
<dbReference type="Proteomes" id="UP001209540">
    <property type="component" value="Unassembled WGS sequence"/>
</dbReference>
<dbReference type="InterPro" id="IPR003903">
    <property type="entry name" value="UIM_dom"/>
</dbReference>
<keyword evidence="3" id="KW-1185">Reference proteome</keyword>
<feature type="region of interest" description="Disordered" evidence="1">
    <location>
        <begin position="276"/>
        <end position="313"/>
    </location>
</feature>
<reference evidence="2" key="1">
    <citation type="journal article" date="2022" name="IScience">
        <title>Evolution of zygomycete secretomes and the origins of terrestrial fungal ecologies.</title>
        <authorList>
            <person name="Chang Y."/>
            <person name="Wang Y."/>
            <person name="Mondo S."/>
            <person name="Ahrendt S."/>
            <person name="Andreopoulos W."/>
            <person name="Barry K."/>
            <person name="Beard J."/>
            <person name="Benny G.L."/>
            <person name="Blankenship S."/>
            <person name="Bonito G."/>
            <person name="Cuomo C."/>
            <person name="Desiro A."/>
            <person name="Gervers K.A."/>
            <person name="Hundley H."/>
            <person name="Kuo A."/>
            <person name="LaButti K."/>
            <person name="Lang B.F."/>
            <person name="Lipzen A."/>
            <person name="O'Donnell K."/>
            <person name="Pangilinan J."/>
            <person name="Reynolds N."/>
            <person name="Sandor L."/>
            <person name="Smith M.E."/>
            <person name="Tsang A."/>
            <person name="Grigoriev I.V."/>
            <person name="Stajich J.E."/>
            <person name="Spatafora J.W."/>
        </authorList>
    </citation>
    <scope>NUCLEOTIDE SEQUENCE</scope>
    <source>
        <strain evidence="2">RSA 2281</strain>
    </source>
</reference>
<evidence type="ECO:0000313" key="3">
    <source>
        <dbReference type="Proteomes" id="UP001209540"/>
    </source>
</evidence>